<reference evidence="8" key="1">
    <citation type="submission" date="2016-07" db="EMBL/GenBank/DDBJ databases">
        <authorList>
            <person name="Florea S."/>
            <person name="Webb J.S."/>
            <person name="Jaromczyk J."/>
            <person name="Schardl C.L."/>
        </authorList>
    </citation>
    <scope>NUCLEOTIDE SEQUENCE [LARGE SCALE GENOMIC DNA]</scope>
    <source>
        <strain evidence="8">1YdBTEX2</strain>
        <plasmid evidence="8">Plasmid pve_Plasmid</plasmid>
    </source>
</reference>
<evidence type="ECO:0000313" key="8">
    <source>
        <dbReference type="Proteomes" id="UP000245431"/>
    </source>
</evidence>
<evidence type="ECO:0000256" key="4">
    <source>
        <dbReference type="SAM" id="MobiDB-lite"/>
    </source>
</evidence>
<feature type="transmembrane region" description="Helical" evidence="5">
    <location>
        <begin position="94"/>
        <end position="113"/>
    </location>
</feature>
<keyword evidence="3 5" id="KW-0472">Membrane</keyword>
<gene>
    <name evidence="7" type="ORF">PVE_P0041</name>
</gene>
<keyword evidence="2 5" id="KW-1133">Transmembrane helix</keyword>
<feature type="domain" description="Major facilitator superfamily (MFS) profile" evidence="6">
    <location>
        <begin position="73"/>
        <end position="145"/>
    </location>
</feature>
<dbReference type="PROSITE" id="PS50850">
    <property type="entry name" value="MFS"/>
    <property type="match status" value="1"/>
</dbReference>
<accession>A0A1D3K9S1</accession>
<evidence type="ECO:0000259" key="6">
    <source>
        <dbReference type="PROSITE" id="PS50850"/>
    </source>
</evidence>
<dbReference type="PANTHER" id="PTHR23518:SF2">
    <property type="entry name" value="MAJOR FACILITATOR SUPERFAMILY TRANSPORTER"/>
    <property type="match status" value="1"/>
</dbReference>
<proteinExistence type="predicted"/>
<keyword evidence="7" id="KW-0614">Plasmid</keyword>
<keyword evidence="1 5" id="KW-0812">Transmembrane</keyword>
<sequence>MGRTSGPCREQRSTTDRYPPNTYYPTAYKFVEQIAQYELAATESLDAVDTLADDSQGNWNMSETIATHSIPRTVWALGFVSLFMDFSSEMVHSLLPIFLVGTLGISIITLGLIEGIAEATALIVKVFSGAISDYVGRLKGLLLVG</sequence>
<evidence type="ECO:0000256" key="5">
    <source>
        <dbReference type="SAM" id="Phobius"/>
    </source>
</evidence>
<dbReference type="PANTHER" id="PTHR23518">
    <property type="entry name" value="C-METHYLTRANSFERASE"/>
    <property type="match status" value="1"/>
</dbReference>
<dbReference type="Gene3D" id="1.20.1250.20">
    <property type="entry name" value="MFS general substrate transporter like domains"/>
    <property type="match status" value="1"/>
</dbReference>
<organism evidence="7 8">
    <name type="scientific">Pseudomonas veronii 1YdBTEX2</name>
    <dbReference type="NCBI Taxonomy" id="1295141"/>
    <lineage>
        <taxon>Bacteria</taxon>
        <taxon>Pseudomonadati</taxon>
        <taxon>Pseudomonadota</taxon>
        <taxon>Gammaproteobacteria</taxon>
        <taxon>Pseudomonadales</taxon>
        <taxon>Pseudomonadaceae</taxon>
        <taxon>Pseudomonas</taxon>
    </lineage>
</organism>
<protein>
    <submittedName>
        <fullName evidence="7">Hypothetical membrane protein</fullName>
    </submittedName>
</protein>
<name>A0A1D3K9S1_PSEVE</name>
<dbReference type="InterPro" id="IPR036259">
    <property type="entry name" value="MFS_trans_sf"/>
</dbReference>
<geneLocation type="plasmid" evidence="8">
    <name>pve_Plasmid</name>
</geneLocation>
<dbReference type="Proteomes" id="UP000245431">
    <property type="component" value="Plasmid PVE_plasmid"/>
</dbReference>
<dbReference type="InterPro" id="IPR020846">
    <property type="entry name" value="MFS_dom"/>
</dbReference>
<dbReference type="SUPFAM" id="SSF103473">
    <property type="entry name" value="MFS general substrate transporter"/>
    <property type="match status" value="1"/>
</dbReference>
<evidence type="ECO:0000256" key="2">
    <source>
        <dbReference type="ARBA" id="ARBA00022989"/>
    </source>
</evidence>
<evidence type="ECO:0000256" key="1">
    <source>
        <dbReference type="ARBA" id="ARBA00022692"/>
    </source>
</evidence>
<evidence type="ECO:0000256" key="3">
    <source>
        <dbReference type="ARBA" id="ARBA00023136"/>
    </source>
</evidence>
<dbReference type="GO" id="GO:0022857">
    <property type="term" value="F:transmembrane transporter activity"/>
    <property type="evidence" value="ECO:0007669"/>
    <property type="project" value="InterPro"/>
</dbReference>
<dbReference type="AlphaFoldDB" id="A0A1D3K9S1"/>
<evidence type="ECO:0000313" key="7">
    <source>
        <dbReference type="EMBL" id="SBW85086.1"/>
    </source>
</evidence>
<feature type="region of interest" description="Disordered" evidence="4">
    <location>
        <begin position="1"/>
        <end position="20"/>
    </location>
</feature>
<dbReference type="EMBL" id="LT599585">
    <property type="protein sequence ID" value="SBW85086.1"/>
    <property type="molecule type" value="Genomic_DNA"/>
</dbReference>